<dbReference type="RefSeq" id="WP_133998844.1">
    <property type="nucleotide sequence ID" value="NZ_SODV01000002.1"/>
</dbReference>
<evidence type="ECO:0000313" key="1">
    <source>
        <dbReference type="EMBL" id="TDW97144.1"/>
    </source>
</evidence>
<accession>A0A4R8DIL2</accession>
<name>A0A4R8DIL2_9BACT</name>
<dbReference type="OrthoDB" id="1417356at2"/>
<dbReference type="AlphaFoldDB" id="A0A4R8DIL2"/>
<dbReference type="Pfam" id="PF14022">
    <property type="entry name" value="DUF4238"/>
    <property type="match status" value="1"/>
</dbReference>
<protein>
    <submittedName>
        <fullName evidence="1">Uncharacterized protein DUF4238</fullName>
    </submittedName>
</protein>
<dbReference type="InterPro" id="IPR025332">
    <property type="entry name" value="DUF4238"/>
</dbReference>
<proteinExistence type="predicted"/>
<reference evidence="1 2" key="1">
    <citation type="submission" date="2019-03" db="EMBL/GenBank/DDBJ databases">
        <title>Genomic Encyclopedia of Type Strains, Phase IV (KMG-IV): sequencing the most valuable type-strain genomes for metagenomic binning, comparative biology and taxonomic classification.</title>
        <authorList>
            <person name="Goeker M."/>
        </authorList>
    </citation>
    <scope>NUCLEOTIDE SEQUENCE [LARGE SCALE GENOMIC DNA]</scope>
    <source>
        <strain evidence="1 2">DSM 100059</strain>
    </source>
</reference>
<organism evidence="1 2">
    <name type="scientific">Dinghuibacter silviterrae</name>
    <dbReference type="NCBI Taxonomy" id="1539049"/>
    <lineage>
        <taxon>Bacteria</taxon>
        <taxon>Pseudomonadati</taxon>
        <taxon>Bacteroidota</taxon>
        <taxon>Chitinophagia</taxon>
        <taxon>Chitinophagales</taxon>
        <taxon>Chitinophagaceae</taxon>
        <taxon>Dinghuibacter</taxon>
    </lineage>
</organism>
<evidence type="ECO:0000313" key="2">
    <source>
        <dbReference type="Proteomes" id="UP000294498"/>
    </source>
</evidence>
<dbReference type="EMBL" id="SODV01000002">
    <property type="protein sequence ID" value="TDW97144.1"/>
    <property type="molecule type" value="Genomic_DNA"/>
</dbReference>
<keyword evidence="2" id="KW-1185">Reference proteome</keyword>
<dbReference type="Proteomes" id="UP000294498">
    <property type="component" value="Unassembled WGS sequence"/>
</dbReference>
<comment type="caution">
    <text evidence="1">The sequence shown here is derived from an EMBL/GenBank/DDBJ whole genome shotgun (WGS) entry which is preliminary data.</text>
</comment>
<sequence length="397" mass="46549">MLLPTRQTALLKILFRFQDDISIEVEDLTAIYVFLFSDKPVYLTLQQPSLRAVVETLKEVVDTHHMTSLGQISDYFDQQKLLLSDFLSEVQAEIDINRKWANDHLTYSSLKEGIVKRLFIPSSTYFSIAQEKGDLFNELYSAQQDAYTHFFGRYLHQFAEYDHVFVLLDACHSQISFKNLNEVVGQVKKLSQMDCYADPMEVSMNNNIMGIYDKLLELIAEERPLSDMKFKLGLTTWLCHIKCDYREDSSSSNELYSYAWDHYNFYEEVSVFYYRILADKKWSILKSPKNLSWLTSDNPGFVVEKDDSGTVKVETNHIWDRMQSKIARFYYPLSKEYCLRIESESFVKQSEMDVPIEFVDCSENEWQEINEQTIQVSKEMVISSDRKMLELFTDIIG</sequence>
<gene>
    <name evidence="1" type="ORF">EDB95_4985</name>
</gene>